<evidence type="ECO:0000256" key="8">
    <source>
        <dbReference type="ARBA" id="ARBA00023034"/>
    </source>
</evidence>
<sequence>MRSQTRLVTAAVVLTFLVLTVLRLKGHQIPDYLPQEAHDYFHPGERPQQQPGQPPAQQSEPKSDSTSTSSGAPTVIATTPTQSSLPAEASSTDPPKTELDHLLQKFLGLPILSYPESVSANSKLCPTDGINYDRNAVEGNVDNWPNIDSIQIAQWRHSIVAHMRLKQKEEQEKAPSGDLKGGRGIVMAAGDLQATIRARTNIRFLESYNSTLPVEIFHFADELSKTDQKLLEDLSRLEQDDRTGMKVKLRLVEGVQKGQGWKQFQIKGAAIQQSSFDEILYLDTDSYLLRNPDYIFEGQQWNDTGLLLWPDYTKSHPTNPLWRLLGQPCRNEFEGESGQIFISRTRHQDLMWLVEYFALHHEEYYGFMGGDRDSFRAAALLLGKRWAGPGRINAAAGIGNVDDASGGGHTMLQADPEGKWMFVHANLIKHAHFGKPLWSRIQRVAQDKFAPGTTYGNIDPPNDKIGDGVKLHVSSTPRMATTMTAFEGYEASVFVIEDWNMYEELREFEQKWFGFGGVH</sequence>
<feature type="signal peptide" evidence="11">
    <location>
        <begin position="1"/>
        <end position="26"/>
    </location>
</feature>
<organism evidence="12 13">
    <name type="scientific">Coleophoma crateriformis</name>
    <dbReference type="NCBI Taxonomy" id="565419"/>
    <lineage>
        <taxon>Eukaryota</taxon>
        <taxon>Fungi</taxon>
        <taxon>Dikarya</taxon>
        <taxon>Ascomycota</taxon>
        <taxon>Pezizomycotina</taxon>
        <taxon>Leotiomycetes</taxon>
        <taxon>Helotiales</taxon>
        <taxon>Dermateaceae</taxon>
        <taxon>Coleophoma</taxon>
    </lineage>
</organism>
<keyword evidence="8" id="KW-0333">Golgi apparatus</keyword>
<dbReference type="EMBL" id="PDLN01000006">
    <property type="protein sequence ID" value="RDW83463.1"/>
    <property type="molecule type" value="Genomic_DNA"/>
</dbReference>
<keyword evidence="4" id="KW-0808">Transferase</keyword>
<dbReference type="Pfam" id="PF11051">
    <property type="entry name" value="Mannosyl_trans3"/>
    <property type="match status" value="2"/>
</dbReference>
<gene>
    <name evidence="12" type="ORF">BP5796_04954</name>
</gene>
<evidence type="ECO:0000256" key="10">
    <source>
        <dbReference type="SAM" id="MobiDB-lite"/>
    </source>
</evidence>
<feature type="region of interest" description="Disordered" evidence="10">
    <location>
        <begin position="37"/>
        <end position="97"/>
    </location>
</feature>
<dbReference type="InterPro" id="IPR029044">
    <property type="entry name" value="Nucleotide-diphossugar_trans"/>
</dbReference>
<keyword evidence="11" id="KW-0732">Signal</keyword>
<evidence type="ECO:0000256" key="4">
    <source>
        <dbReference type="ARBA" id="ARBA00022679"/>
    </source>
</evidence>
<dbReference type="PANTHER" id="PTHR31646:SF1">
    <property type="entry name" value="ALPHA-1,2-MANNOSYLTRANSFERASE MNN2"/>
    <property type="match status" value="1"/>
</dbReference>
<dbReference type="InterPro" id="IPR022751">
    <property type="entry name" value="Alpha_mannosyltransferase"/>
</dbReference>
<evidence type="ECO:0000256" key="9">
    <source>
        <dbReference type="ARBA" id="ARBA00023136"/>
    </source>
</evidence>
<reference evidence="12 13" key="1">
    <citation type="journal article" date="2018" name="IMA Fungus">
        <title>IMA Genome-F 9: Draft genome sequence of Annulohypoxylon stygium, Aspergillus mulundensis, Berkeleyomyces basicola (syn. Thielaviopsis basicola), Ceratocystis smalleyi, two Cercospora beticola strains, Coleophoma cylindrospora, Fusarium fracticaudum, Phialophora cf. hyalina, and Morchella septimelata.</title>
        <authorList>
            <person name="Wingfield B.D."/>
            <person name="Bills G.F."/>
            <person name="Dong Y."/>
            <person name="Huang W."/>
            <person name="Nel W.J."/>
            <person name="Swalarsk-Parry B.S."/>
            <person name="Vaghefi N."/>
            <person name="Wilken P.M."/>
            <person name="An Z."/>
            <person name="de Beer Z.W."/>
            <person name="De Vos L."/>
            <person name="Chen L."/>
            <person name="Duong T.A."/>
            <person name="Gao Y."/>
            <person name="Hammerbacher A."/>
            <person name="Kikkert J.R."/>
            <person name="Li Y."/>
            <person name="Li H."/>
            <person name="Li K."/>
            <person name="Li Q."/>
            <person name="Liu X."/>
            <person name="Ma X."/>
            <person name="Naidoo K."/>
            <person name="Pethybridge S.J."/>
            <person name="Sun J."/>
            <person name="Steenkamp E.T."/>
            <person name="van der Nest M.A."/>
            <person name="van Wyk S."/>
            <person name="Wingfield M.J."/>
            <person name="Xiong C."/>
            <person name="Yue Q."/>
            <person name="Zhang X."/>
        </authorList>
    </citation>
    <scope>NUCLEOTIDE SEQUENCE [LARGE SCALE GENOMIC DNA]</scope>
    <source>
        <strain evidence="12 13">BP5796</strain>
    </source>
</reference>
<comment type="subcellular location">
    <subcellularLocation>
        <location evidence="1">Golgi apparatus membrane</location>
        <topology evidence="1">Single-pass type II membrane protein</topology>
    </subcellularLocation>
</comment>
<keyword evidence="5" id="KW-0812">Transmembrane</keyword>
<keyword evidence="13" id="KW-1185">Reference proteome</keyword>
<evidence type="ECO:0000256" key="6">
    <source>
        <dbReference type="ARBA" id="ARBA00022968"/>
    </source>
</evidence>
<evidence type="ECO:0000313" key="13">
    <source>
        <dbReference type="Proteomes" id="UP000256328"/>
    </source>
</evidence>
<feature type="compositionally biased region" description="Low complexity" evidence="10">
    <location>
        <begin position="46"/>
        <end position="70"/>
    </location>
</feature>
<evidence type="ECO:0000313" key="12">
    <source>
        <dbReference type="EMBL" id="RDW83463.1"/>
    </source>
</evidence>
<feature type="compositionally biased region" description="Polar residues" evidence="10">
    <location>
        <begin position="76"/>
        <end position="94"/>
    </location>
</feature>
<comment type="pathway">
    <text evidence="2">Protein modification; protein glycosylation.</text>
</comment>
<comment type="similarity">
    <text evidence="3">Belongs to the MNN1/MNT family.</text>
</comment>
<feature type="chain" id="PRO_5017607816" description="Glycosyltransferase family 71 protein" evidence="11">
    <location>
        <begin position="27"/>
        <end position="519"/>
    </location>
</feature>
<dbReference type="SUPFAM" id="SSF53448">
    <property type="entry name" value="Nucleotide-diphospho-sugar transferases"/>
    <property type="match status" value="1"/>
</dbReference>
<dbReference type="GO" id="GO:0046354">
    <property type="term" value="P:mannan biosynthetic process"/>
    <property type="evidence" value="ECO:0007669"/>
    <property type="project" value="TreeGrafter"/>
</dbReference>
<dbReference type="Proteomes" id="UP000256328">
    <property type="component" value="Unassembled WGS sequence"/>
</dbReference>
<keyword evidence="6" id="KW-0735">Signal-anchor</keyword>
<keyword evidence="7" id="KW-1133">Transmembrane helix</keyword>
<dbReference type="AlphaFoldDB" id="A0A3D8SB13"/>
<dbReference type="GO" id="GO:0000026">
    <property type="term" value="F:alpha-1,2-mannosyltransferase activity"/>
    <property type="evidence" value="ECO:0007669"/>
    <property type="project" value="TreeGrafter"/>
</dbReference>
<proteinExistence type="inferred from homology"/>
<dbReference type="GO" id="GO:0000139">
    <property type="term" value="C:Golgi membrane"/>
    <property type="evidence" value="ECO:0007669"/>
    <property type="project" value="UniProtKB-SubCell"/>
</dbReference>
<accession>A0A3D8SB13</accession>
<keyword evidence="9" id="KW-0472">Membrane</keyword>
<evidence type="ECO:0000256" key="3">
    <source>
        <dbReference type="ARBA" id="ARBA00009105"/>
    </source>
</evidence>
<evidence type="ECO:0000256" key="11">
    <source>
        <dbReference type="SAM" id="SignalP"/>
    </source>
</evidence>
<evidence type="ECO:0008006" key="14">
    <source>
        <dbReference type="Google" id="ProtNLM"/>
    </source>
</evidence>
<evidence type="ECO:0000256" key="2">
    <source>
        <dbReference type="ARBA" id="ARBA00004922"/>
    </source>
</evidence>
<evidence type="ECO:0000256" key="5">
    <source>
        <dbReference type="ARBA" id="ARBA00022692"/>
    </source>
</evidence>
<dbReference type="OrthoDB" id="430354at2759"/>
<comment type="caution">
    <text evidence="12">The sequence shown here is derived from an EMBL/GenBank/DDBJ whole genome shotgun (WGS) entry which is preliminary data.</text>
</comment>
<dbReference type="PANTHER" id="PTHR31646">
    <property type="entry name" value="ALPHA-1,2-MANNOSYLTRANSFERASE MNN2"/>
    <property type="match status" value="1"/>
</dbReference>
<evidence type="ECO:0000256" key="7">
    <source>
        <dbReference type="ARBA" id="ARBA00022989"/>
    </source>
</evidence>
<name>A0A3D8SB13_9HELO</name>
<evidence type="ECO:0000256" key="1">
    <source>
        <dbReference type="ARBA" id="ARBA00004323"/>
    </source>
</evidence>
<protein>
    <recommendedName>
        <fullName evidence="14">Glycosyltransferase family 71 protein</fullName>
    </recommendedName>
</protein>